<proteinExistence type="predicted"/>
<protein>
    <submittedName>
        <fullName evidence="1">Uncharacterized protein</fullName>
    </submittedName>
</protein>
<comment type="caution">
    <text evidence="1">The sequence shown here is derived from an EMBL/GenBank/DDBJ whole genome shotgun (WGS) entry which is preliminary data.</text>
</comment>
<dbReference type="EMBL" id="VSSQ01027504">
    <property type="protein sequence ID" value="MPM76794.1"/>
    <property type="molecule type" value="Genomic_DNA"/>
</dbReference>
<accession>A0A645CIN3</accession>
<name>A0A645CIN3_9ZZZZ</name>
<dbReference type="AlphaFoldDB" id="A0A645CIN3"/>
<evidence type="ECO:0000313" key="1">
    <source>
        <dbReference type="EMBL" id="MPM76794.1"/>
    </source>
</evidence>
<gene>
    <name evidence="1" type="ORF">SDC9_123793</name>
</gene>
<sequence>MAPRAISKGPIIVFKMIDIQHFIMPIKNLTTLTTIIPMTTKVNNIKAIPPSNHAAGPRKITIAPAIPVKAPMTDSIGAIPNALPITFGLLSI</sequence>
<reference evidence="1" key="1">
    <citation type="submission" date="2019-08" db="EMBL/GenBank/DDBJ databases">
        <authorList>
            <person name="Kucharzyk K."/>
            <person name="Murdoch R.W."/>
            <person name="Higgins S."/>
            <person name="Loffler F."/>
        </authorList>
    </citation>
    <scope>NUCLEOTIDE SEQUENCE</scope>
</reference>
<organism evidence="1">
    <name type="scientific">bioreactor metagenome</name>
    <dbReference type="NCBI Taxonomy" id="1076179"/>
    <lineage>
        <taxon>unclassified sequences</taxon>
        <taxon>metagenomes</taxon>
        <taxon>ecological metagenomes</taxon>
    </lineage>
</organism>